<comment type="caution">
    <text evidence="3">The sequence shown here is derived from an EMBL/GenBank/DDBJ whole genome shotgun (WGS) entry which is preliminary data.</text>
</comment>
<evidence type="ECO:0000256" key="2">
    <source>
        <dbReference type="SAM" id="SignalP"/>
    </source>
</evidence>
<feature type="compositionally biased region" description="Low complexity" evidence="1">
    <location>
        <begin position="89"/>
        <end position="106"/>
    </location>
</feature>
<reference evidence="3" key="1">
    <citation type="submission" date="2023-06" db="EMBL/GenBank/DDBJ databases">
        <authorList>
            <person name="Kurt Z."/>
        </authorList>
    </citation>
    <scope>NUCLEOTIDE SEQUENCE</scope>
</reference>
<keyword evidence="2" id="KW-0732">Signal</keyword>
<dbReference type="EMBL" id="CAXDID020000115">
    <property type="protein sequence ID" value="CAL6030410.1"/>
    <property type="molecule type" value="Genomic_DNA"/>
</dbReference>
<evidence type="ECO:0000256" key="1">
    <source>
        <dbReference type="SAM" id="MobiDB-lite"/>
    </source>
</evidence>
<feature type="region of interest" description="Disordered" evidence="1">
    <location>
        <begin position="89"/>
        <end position="121"/>
    </location>
</feature>
<proteinExistence type="predicted"/>
<dbReference type="Proteomes" id="UP001642409">
    <property type="component" value="Unassembled WGS sequence"/>
</dbReference>
<gene>
    <name evidence="4" type="ORF">HINF_LOCUS33287</name>
    <name evidence="3" type="ORF">HINF_LOCUS38818</name>
</gene>
<sequence>MTIPAAFLLLGVIFSCCKETKQKYQVKIRVGTEETQEAQSANNPVVPTQQTQMNQNATGVIPQGQQVTLPSGQVGIFIPLTQPQQTQLKQAQQQVQQTPQFYQPQQIGKHSDDQTIEMPNK</sequence>
<evidence type="ECO:0000313" key="3">
    <source>
        <dbReference type="EMBL" id="CAI9951173.1"/>
    </source>
</evidence>
<name>A0AA86Q4R3_9EUKA</name>
<keyword evidence="5" id="KW-1185">Reference proteome</keyword>
<dbReference type="AlphaFoldDB" id="A0AA86Q4R3"/>
<reference evidence="4 5" key="2">
    <citation type="submission" date="2024-07" db="EMBL/GenBank/DDBJ databases">
        <authorList>
            <person name="Akdeniz Z."/>
        </authorList>
    </citation>
    <scope>NUCLEOTIDE SEQUENCE [LARGE SCALE GENOMIC DNA]</scope>
</reference>
<accession>A0AA86Q4R3</accession>
<feature type="signal peptide" evidence="2">
    <location>
        <begin position="1"/>
        <end position="17"/>
    </location>
</feature>
<evidence type="ECO:0000313" key="4">
    <source>
        <dbReference type="EMBL" id="CAL6030410.1"/>
    </source>
</evidence>
<evidence type="ECO:0000313" key="5">
    <source>
        <dbReference type="Proteomes" id="UP001642409"/>
    </source>
</evidence>
<organism evidence="3">
    <name type="scientific">Hexamita inflata</name>
    <dbReference type="NCBI Taxonomy" id="28002"/>
    <lineage>
        <taxon>Eukaryota</taxon>
        <taxon>Metamonada</taxon>
        <taxon>Diplomonadida</taxon>
        <taxon>Hexamitidae</taxon>
        <taxon>Hexamitinae</taxon>
        <taxon>Hexamita</taxon>
    </lineage>
</organism>
<dbReference type="EMBL" id="CATOUU010000822">
    <property type="protein sequence ID" value="CAI9951173.1"/>
    <property type="molecule type" value="Genomic_DNA"/>
</dbReference>
<feature type="chain" id="PRO_5041742004" evidence="2">
    <location>
        <begin position="18"/>
        <end position="121"/>
    </location>
</feature>
<protein>
    <submittedName>
        <fullName evidence="4">Hypothetical_protein</fullName>
    </submittedName>
</protein>